<evidence type="ECO:0000313" key="3">
    <source>
        <dbReference type="Proteomes" id="UP000410492"/>
    </source>
</evidence>
<name>A0A653D134_CALMS</name>
<accession>A0A653D134</accession>
<dbReference type="AlphaFoldDB" id="A0A653D134"/>
<dbReference type="InterPro" id="IPR038563">
    <property type="entry name" value="Endonuclease_7_sf"/>
</dbReference>
<dbReference type="InterPro" id="IPR004211">
    <property type="entry name" value="Endonuclease_7"/>
</dbReference>
<dbReference type="PANTHER" id="PTHR31511:SF12">
    <property type="entry name" value="RHO TERMINATION FACTOR N-TERMINAL DOMAIN-CONTAINING PROTEIN"/>
    <property type="match status" value="1"/>
</dbReference>
<evidence type="ECO:0008006" key="4">
    <source>
        <dbReference type="Google" id="ProtNLM"/>
    </source>
</evidence>
<evidence type="ECO:0000313" key="1">
    <source>
        <dbReference type="EMBL" id="VEN53641.1"/>
    </source>
</evidence>
<dbReference type="InterPro" id="IPR044925">
    <property type="entry name" value="His-Me_finger_sf"/>
</dbReference>
<gene>
    <name evidence="1" type="ORF">CALMAC_LOCUS13372</name>
    <name evidence="2" type="ORF">CALMAC_LOCUS16104</name>
</gene>
<dbReference type="SUPFAM" id="SSF56672">
    <property type="entry name" value="DNA/RNA polymerases"/>
    <property type="match status" value="1"/>
</dbReference>
<reference evidence="1 3" key="1">
    <citation type="submission" date="2019-01" db="EMBL/GenBank/DDBJ databases">
        <authorList>
            <person name="Sayadi A."/>
        </authorList>
    </citation>
    <scope>NUCLEOTIDE SEQUENCE [LARGE SCALE GENOMIC DNA]</scope>
</reference>
<dbReference type="GO" id="GO:0042575">
    <property type="term" value="C:DNA polymerase complex"/>
    <property type="evidence" value="ECO:0007669"/>
    <property type="project" value="UniProtKB-ARBA"/>
</dbReference>
<dbReference type="PANTHER" id="PTHR31511">
    <property type="entry name" value="PROTEIN CBG23764"/>
    <property type="match status" value="1"/>
</dbReference>
<protein>
    <recommendedName>
        <fullName evidence="4">DNA-directed DNA polymerase</fullName>
    </recommendedName>
</protein>
<dbReference type="InterPro" id="IPR012337">
    <property type="entry name" value="RNaseH-like_sf"/>
</dbReference>
<dbReference type="OrthoDB" id="6602337at2759"/>
<dbReference type="GO" id="GO:0071897">
    <property type="term" value="P:DNA biosynthetic process"/>
    <property type="evidence" value="ECO:0007669"/>
    <property type="project" value="UniProtKB-ARBA"/>
</dbReference>
<keyword evidence="3" id="KW-1185">Reference proteome</keyword>
<dbReference type="Gene3D" id="3.90.1600.10">
    <property type="entry name" value="Palm domain of DNA polymerase"/>
    <property type="match status" value="1"/>
</dbReference>
<organism evidence="1 3">
    <name type="scientific">Callosobruchus maculatus</name>
    <name type="common">Southern cowpea weevil</name>
    <name type="synonym">Pulse bruchid</name>
    <dbReference type="NCBI Taxonomy" id="64391"/>
    <lineage>
        <taxon>Eukaryota</taxon>
        <taxon>Metazoa</taxon>
        <taxon>Ecdysozoa</taxon>
        <taxon>Arthropoda</taxon>
        <taxon>Hexapoda</taxon>
        <taxon>Insecta</taxon>
        <taxon>Pterygota</taxon>
        <taxon>Neoptera</taxon>
        <taxon>Endopterygota</taxon>
        <taxon>Coleoptera</taxon>
        <taxon>Polyphaga</taxon>
        <taxon>Cucujiformia</taxon>
        <taxon>Chrysomeloidea</taxon>
        <taxon>Chrysomelidae</taxon>
        <taxon>Bruchinae</taxon>
        <taxon>Bruchini</taxon>
        <taxon>Callosobruchus</taxon>
    </lineage>
</organism>
<dbReference type="EMBL" id="CAACVG010009585">
    <property type="protein sequence ID" value="VEN53641.1"/>
    <property type="molecule type" value="Genomic_DNA"/>
</dbReference>
<dbReference type="Pfam" id="PF02945">
    <property type="entry name" value="Endonuclease_7"/>
    <property type="match status" value="1"/>
</dbReference>
<dbReference type="SUPFAM" id="SSF54060">
    <property type="entry name" value="His-Me finger endonucleases"/>
    <property type="match status" value="1"/>
</dbReference>
<dbReference type="EMBL" id="CAACVG010011170">
    <property type="protein sequence ID" value="VEN57497.1"/>
    <property type="molecule type" value="Genomic_DNA"/>
</dbReference>
<dbReference type="InterPro" id="IPR043502">
    <property type="entry name" value="DNA/RNA_pol_sf"/>
</dbReference>
<dbReference type="Proteomes" id="UP000410492">
    <property type="component" value="Unassembled WGS sequence"/>
</dbReference>
<sequence>MNPLEIIQKTGDLISRYLQVKKALSDNFSIQDAEIWLKRFKKQVVICNKLMNHGKLAIANARKLHTYLGHIKTFQKLLKVNHIGMGLEIARTINNRVVWEEITSCFKSRIRTSVIINLSHKDLKQFFQDAVILFKSKIKNILKKFPMIKVNSTFCGEFIKHSADTDVVDFKYFNTRNANIDVSTDLHKWFLEHVEDRLFNKLSEFQERDSGFALQSIISLEININKLEMGNGTSYIKLPEQILRKHACINVQNDDQACFYWSIVSALYPSDKNQQRTSSYPHYSVVLNTESLESPMSLQKIPKFEKINNISINVYSLELNKKNDKQFYNVVPARLTKKKSDRHVNLLLVQNIYFPKLDDYEAVPVEDTDSTTEVKYHYCWIKDLSRLVSTQLTKGKAKKYICDRCLNYFNNEAALTSHSVYCENINDCKISFPKYDFMEFKDHVYKQRNPFVIYADFESLLTPCRDKFKNIKTKTQRYQHHKAYSAGYYLKCSYDDSLSYFKSYRGDDCLDWFALEMSNIATFVESKIKTIVPMEKLQTQLPQMACHICEKLFKPGDKIVHDHDHFTGDFRGFAHKACNLNFRKLFVVPIILHNFSGYDSHFIIRNISKRGRVSLLPINKERYISFTQYDSQTSIKFRFIDSFRFLGASLDELVSTMNVEDMTNLKKQFANLNDDHFKLLTRKGVFCYDYVDCVEKLDLKSLPPFACFYNKLNDENISEDDYAHAISIWNNFNIQSLGEYSDLYLKTDILLLADVFENFREKCYNTYKLDVAWYYTMPGYSWSCCLRYTQCKLELVKSIDQLMFIEKGIRGGISGCSNRFSEANNKYMPNYDPSKPSNYLLYVDANNLYGKSMCEPLPYGGFEWVENFENFDVLAVADDSTEGYILQVDLEYPETLHDSHKDFPFCAEHYVPPKSKLPKLTATLRNKYDYILHYRNLKQAIANGLVLKKIHKILKFKQSPWLKPYIELNSRLRAAASTTFEKNLYKLFNNAIFGKTMQNIRKHRVVKLVSSYYGRYGAKNLIASPSFHNRTIFDENLMAIEMKQTELIFNKPLYVGMCILDISKTVMYDFQYDYMLKKFQNNECKLMYYDTDSFFYQITCDDVYQEVIKQDIERFDTSDYPVDNVYNIPLVNKKVPGLMKDEANGQIISHFVGLRSKMYAYKVLNGKVVKKSKGIKYKVVKNKITFEDYVNCLKEYKEKSTTQRSIISYAHEVFSVEQSKIALSPFDDKRYLLPNSYDTLPWGHRDIKVH</sequence>
<dbReference type="Gene3D" id="3.40.1800.10">
    <property type="entry name" value="His-Me finger endonucleases"/>
    <property type="match status" value="1"/>
</dbReference>
<evidence type="ECO:0000313" key="2">
    <source>
        <dbReference type="EMBL" id="VEN57497.1"/>
    </source>
</evidence>
<dbReference type="InterPro" id="IPR023211">
    <property type="entry name" value="DNA_pol_palm_dom_sf"/>
</dbReference>
<proteinExistence type="predicted"/>
<dbReference type="SUPFAM" id="SSF53098">
    <property type="entry name" value="Ribonuclease H-like"/>
    <property type="match status" value="1"/>
</dbReference>